<dbReference type="Gene3D" id="2.80.10.50">
    <property type="match status" value="2"/>
</dbReference>
<dbReference type="Pfam" id="PF14200">
    <property type="entry name" value="RicinB_lectin_2"/>
    <property type="match status" value="1"/>
</dbReference>
<dbReference type="AlphaFoldDB" id="A0A7J4XGL4"/>
<evidence type="ECO:0000313" key="2">
    <source>
        <dbReference type="EMBL" id="KAA3761970.1"/>
    </source>
</evidence>
<dbReference type="SUPFAM" id="SSF50370">
    <property type="entry name" value="Ricin B-like lectins"/>
    <property type="match status" value="2"/>
</dbReference>
<sequence>MRDSRVHCLLKIELVNFKSIAMRKTLLCAFYFVIIHLSVWAQEQYTQLPTFYIETDNPNATIGKKDYVSGKLTIVSSDKKECMTDALLGIRGRGNSTWGMAKKPYRIKFDSKTRLLNLNAKAKSWVLLANYADKTLMRNAVAFEVSSFLGMEFTPAVRFVDVVLNGEFMGNYMVSDQVEVAKGRVPVEEQETTDTEEPVITGGYLIELDGFASSEPVWFQTPKGLKVTVKYPKDDEINMKQRRYITDYICNFEDVLFSAQFTDPEEGYRAWIDEKSLIDWYIACELVGNSDSFWSTYIYKKREDKHLYFGPLWDYDIAFNNDNRLGDATNKLMREAAHNPKDWVQQMWKDPWFRHAVNERWKELVASGVEEHLLTYVSETASLIDRSQALNFNRWKVLDKRVYLETKLYDTYTGGVDYLKTYIKNRVAFLTDSFGEEDEEEELRPFEVSNYYYHIMNRHTSNVMDVEEESTAERAKLVSWSLSNSRVTQDWIVREVATGRFILINRHSGLAACGSGQNTSLVQVKPDFTDLSQLWEIVPVHPDVFALVNIRSGCAIENYNGSAADGNKLIESKASPRELRSQQWYLEMTEETVQPEIDPDLPAFTADAGYYYSLISLSYPDRVASIDRSASHIGAAVILENPIEDYYAQQWSIQPISDGGFRFYNHFARCVMQSRGANTPVVVERINEEAHTQLWIPLPVDEDTYVLQNSATGGYASVENGKVIERDALFLQVRNLHWKLEKSVLDVTGMSSTHTQKEVRCLLTDRRQLQFKLPAAETNVCVNIYSLSGVLLYSEVLPEASGHRVDVSALPSGVYLAEIVLSGHVCHLKILLP</sequence>
<dbReference type="EMBL" id="VWMK01000016">
    <property type="protein sequence ID" value="KAA3761970.1"/>
    <property type="molecule type" value="Genomic_DNA"/>
</dbReference>
<dbReference type="Proteomes" id="UP000422221">
    <property type="component" value="Unassembled WGS sequence"/>
</dbReference>
<accession>A0A7J4XGL4</accession>
<protein>
    <recommendedName>
        <fullName evidence="1">Ricin B lectin domain-containing protein</fullName>
    </recommendedName>
</protein>
<dbReference type="Pfam" id="PF08757">
    <property type="entry name" value="CotH"/>
    <property type="match status" value="1"/>
</dbReference>
<dbReference type="InterPro" id="IPR000772">
    <property type="entry name" value="Ricin_B_lectin"/>
</dbReference>
<dbReference type="InterPro" id="IPR014867">
    <property type="entry name" value="Spore_coat_CotH_CotH2/3/7"/>
</dbReference>
<organism evidence="2 3">
    <name type="scientific">Bacteroides salyersiae</name>
    <dbReference type="NCBI Taxonomy" id="291644"/>
    <lineage>
        <taxon>Bacteria</taxon>
        <taxon>Pseudomonadati</taxon>
        <taxon>Bacteroidota</taxon>
        <taxon>Bacteroidia</taxon>
        <taxon>Bacteroidales</taxon>
        <taxon>Bacteroidaceae</taxon>
        <taxon>Bacteroides</taxon>
    </lineage>
</organism>
<evidence type="ECO:0000313" key="3">
    <source>
        <dbReference type="Proteomes" id="UP000422221"/>
    </source>
</evidence>
<feature type="domain" description="Ricin B lectin" evidence="1">
    <location>
        <begin position="448"/>
        <end position="518"/>
    </location>
</feature>
<dbReference type="PANTHER" id="PTHR40050">
    <property type="entry name" value="INNER SPORE COAT PROTEIN H"/>
    <property type="match status" value="1"/>
</dbReference>
<dbReference type="PANTHER" id="PTHR40050:SF1">
    <property type="entry name" value="INNER SPORE COAT PROTEIN H"/>
    <property type="match status" value="1"/>
</dbReference>
<name>A0A7J4XGL4_9BACE</name>
<dbReference type="CDD" id="cd00161">
    <property type="entry name" value="beta-trefoil_Ricin-like"/>
    <property type="match status" value="2"/>
</dbReference>
<comment type="caution">
    <text evidence="2">The sequence shown here is derived from an EMBL/GenBank/DDBJ whole genome shotgun (WGS) entry which is preliminary data.</text>
</comment>
<gene>
    <name evidence="2" type="ORF">F3F73_15735</name>
</gene>
<proteinExistence type="predicted"/>
<evidence type="ECO:0000259" key="1">
    <source>
        <dbReference type="Pfam" id="PF14200"/>
    </source>
</evidence>
<dbReference type="InterPro" id="IPR035992">
    <property type="entry name" value="Ricin_B-like_lectins"/>
</dbReference>
<reference evidence="2 3" key="1">
    <citation type="journal article" date="2019" name="Nat. Med.">
        <title>A library of human gut bacterial isolates paired with longitudinal multiomics data enables mechanistic microbiome research.</title>
        <authorList>
            <person name="Poyet M."/>
            <person name="Groussin M."/>
            <person name="Gibbons S.M."/>
            <person name="Avila-Pacheco J."/>
            <person name="Jiang X."/>
            <person name="Kearney S.M."/>
            <person name="Perrotta A.R."/>
            <person name="Berdy B."/>
            <person name="Zhao S."/>
            <person name="Lieberman T.D."/>
            <person name="Swanson P.K."/>
            <person name="Smith M."/>
            <person name="Roesemann S."/>
            <person name="Alexander J.E."/>
            <person name="Rich S.A."/>
            <person name="Livny J."/>
            <person name="Vlamakis H."/>
            <person name="Clish C."/>
            <person name="Bullock K."/>
            <person name="Deik A."/>
            <person name="Scott J."/>
            <person name="Pierce K.A."/>
            <person name="Xavier R.J."/>
            <person name="Alm E.J."/>
        </authorList>
    </citation>
    <scope>NUCLEOTIDE SEQUENCE [LARGE SCALE GENOMIC DNA]</scope>
    <source>
        <strain evidence="2 3">BIOML-A10</strain>
    </source>
</reference>